<reference evidence="3 4" key="1">
    <citation type="submission" date="2018-07" db="EMBL/GenBank/DDBJ databases">
        <title>Chitinophaga K2CV101002-2 sp. nov., isolated from a monsoon evergreen broad-leaved forest soil.</title>
        <authorList>
            <person name="Lv Y."/>
        </authorList>
    </citation>
    <scope>NUCLEOTIDE SEQUENCE [LARGE SCALE GENOMIC DNA]</scope>
    <source>
        <strain evidence="3 4">GDMCC 1.1288</strain>
    </source>
</reference>
<keyword evidence="1" id="KW-0175">Coiled coil</keyword>
<comment type="caution">
    <text evidence="3">The sequence shown here is derived from an EMBL/GenBank/DDBJ whole genome shotgun (WGS) entry which is preliminary data.</text>
</comment>
<protein>
    <recommendedName>
        <fullName evidence="5">Transposase</fullName>
    </recommendedName>
</protein>
<keyword evidence="4" id="KW-1185">Reference proteome</keyword>
<evidence type="ECO:0000313" key="3">
    <source>
        <dbReference type="EMBL" id="RFS19310.1"/>
    </source>
</evidence>
<dbReference type="RefSeq" id="WP_116978363.1">
    <property type="nucleotide sequence ID" value="NZ_QPMM01000014.1"/>
</dbReference>
<feature type="coiled-coil region" evidence="1">
    <location>
        <begin position="30"/>
        <end position="74"/>
    </location>
</feature>
<evidence type="ECO:0000313" key="4">
    <source>
        <dbReference type="Proteomes" id="UP000260644"/>
    </source>
</evidence>
<feature type="compositionally biased region" description="Basic residues" evidence="2">
    <location>
        <begin position="12"/>
        <end position="22"/>
    </location>
</feature>
<proteinExistence type="predicted"/>
<feature type="region of interest" description="Disordered" evidence="2">
    <location>
        <begin position="1"/>
        <end position="28"/>
    </location>
</feature>
<accession>A0A3E1Y3N7</accession>
<organism evidence="3 4">
    <name type="scientific">Chitinophaga silvatica</name>
    <dbReference type="NCBI Taxonomy" id="2282649"/>
    <lineage>
        <taxon>Bacteria</taxon>
        <taxon>Pseudomonadati</taxon>
        <taxon>Bacteroidota</taxon>
        <taxon>Chitinophagia</taxon>
        <taxon>Chitinophagales</taxon>
        <taxon>Chitinophagaceae</taxon>
        <taxon>Chitinophaga</taxon>
    </lineage>
</organism>
<evidence type="ECO:0008006" key="5">
    <source>
        <dbReference type="Google" id="ProtNLM"/>
    </source>
</evidence>
<dbReference type="Proteomes" id="UP000260644">
    <property type="component" value="Unassembled WGS sequence"/>
</dbReference>
<sequence length="79" mass="8787">MYGAAGLTNTKERKKAMGKQPKKNITPLPTASLEDKFAALQRENEYLRAENALLKKLEALIQEEEAAKKQGKSQKPSTN</sequence>
<gene>
    <name evidence="3" type="ORF">DVR12_24055</name>
</gene>
<dbReference type="EMBL" id="QPMM01000014">
    <property type="protein sequence ID" value="RFS19310.1"/>
    <property type="molecule type" value="Genomic_DNA"/>
</dbReference>
<evidence type="ECO:0000256" key="1">
    <source>
        <dbReference type="SAM" id="Coils"/>
    </source>
</evidence>
<name>A0A3E1Y3N7_9BACT</name>
<evidence type="ECO:0000256" key="2">
    <source>
        <dbReference type="SAM" id="MobiDB-lite"/>
    </source>
</evidence>
<dbReference type="AlphaFoldDB" id="A0A3E1Y3N7"/>